<dbReference type="OrthoDB" id="9792152at2"/>
<dbReference type="InterPro" id="IPR008979">
    <property type="entry name" value="Galactose-bd-like_sf"/>
</dbReference>
<feature type="active site" description="Charge relay system" evidence="4">
    <location>
        <position position="384"/>
    </location>
</feature>
<dbReference type="Gene3D" id="3.40.50.200">
    <property type="entry name" value="Peptidase S8/S53 domain"/>
    <property type="match status" value="1"/>
</dbReference>
<sequence>MRKLHLAQLLSFLCFCCISPAFAQNPLVDAAKKQELNRISAQANQAFITGQQKAVSLAKARGWSIRSKTKTGNLKTLQGVNSLGFPVYLVTHNNTISAATIGTNAVQPGGALGLNLSGSSTFLNNKLAIWDGGSVYGAHVEFSGKTITSKDAASVLDHSTHVAGTMIAKGVYGPARGMAFNTPVLSSWDFDNDVSEMSAAAPGLLLSNHSYGDVAGWEYNSTAGHWEWYGLPGDTEDYNFGFYDARVQAWDRIAYNAPYYLIVESAGNSRGSNGPAVGETYYGYASKTNSSIVNKGPRPANLSSNDGYDIISTTGTAKNILTIGAVGALPNGPVNLSDVAVSYFSSWGPTDDGRIKPDIVADGENVLSTGVSSPNSYLTLSGTSMSAPSVTGSLYLLQEYYAQKNAGAFMRAATLKGLACHTAFDAGNPGPDYIYGWGLLNMRTAAQAITDNGTKSLISENALTQGQSKTFTVTASGSGPLAVSISWTDPQGIPNAEGTINSRVPKLVNDLDIRVSDGASTFNPYVLNPDNPSAVATTGDNIRDNIEQVYIANATPGKTYTITVSHKGTLSSGSQAYSLIATGIGGAAYCASSPLSTADSRVNNFTLSNINNTPAAGCTGYSDYTNLTLQLEQAKTYPFSITVGSCGSNFNKAAKVFVDWNGDGVFAANELAATTNVVNGTATYTGNITVPLSVIPGNFGLLRVVLAETADASTIAACGTYTKGETQDYRVQFLKPVADAGATAIVNAEDGTSCAVATAVIVRLKNYGSASISNVPVTVTVTSQNNTAVTFNEVYTGTISPLDEVDFTLTGKFNTVAGATYTITAETHLTGDPITTNDKTTGTVSISLPPALGTLSAYLCNNNNSYLLKGTGDGQLLWYTSPTAALPIAFGPVASTTTAPVNNTFYAGLNDFSGNVGPFAKTAFPGGGYNQFGPSVTVYTNVPVVLETAKMYFGNSGKLTFTVTNANGETVSSTTINATATRTIPGEGAQIDDAADQGTLVTLNLTLPTAGTYSITPSYDNTVTVFRNNSGVTGYPFKIGNIFSIMGNTAQSPTNANDTTYYKGFYYYFYNLHVKSIGCPSAARLPVTVNKPVITQTGDALNSNFTEGNQWFLNGVAVVGATAATYTPIQSGNYTIEVTLNTGCVSRSNVYNFALVAKHPDTSTDIGLTIFPIPAISNLNVVFVAKEAGTAKIEIVNTAGQVVYQQSQTIAAGNFSAAVNITNQLPGTYLLRVTLRQKVYAKKIIIVK</sequence>
<dbReference type="RefSeq" id="WP_128535769.1">
    <property type="nucleotide sequence ID" value="NZ_SBIW01000012.1"/>
</dbReference>
<proteinExistence type="inferred from homology"/>
<feature type="domain" description="Peptidase S8/S53" evidence="6">
    <location>
        <begin position="143"/>
        <end position="438"/>
    </location>
</feature>
<dbReference type="InterPro" id="IPR045474">
    <property type="entry name" value="GEVED"/>
</dbReference>
<evidence type="ECO:0000256" key="5">
    <source>
        <dbReference type="SAM" id="SignalP"/>
    </source>
</evidence>
<gene>
    <name evidence="9" type="ORF">EPL05_19985</name>
</gene>
<accession>A0A444MIA9</accession>
<feature type="active site" description="Charge relay system" evidence="4">
    <location>
        <position position="158"/>
    </location>
</feature>
<dbReference type="EMBL" id="SBIW01000012">
    <property type="protein sequence ID" value="RWY47875.1"/>
    <property type="molecule type" value="Genomic_DNA"/>
</dbReference>
<dbReference type="InterPro" id="IPR034058">
    <property type="entry name" value="TagA/B/C/D_pept_dom"/>
</dbReference>
<evidence type="ECO:0000256" key="2">
    <source>
        <dbReference type="ARBA" id="ARBA00022801"/>
    </source>
</evidence>
<dbReference type="SUPFAM" id="SSF52743">
    <property type="entry name" value="Subtilisin-like"/>
    <property type="match status" value="1"/>
</dbReference>
<dbReference type="GO" id="GO:0006508">
    <property type="term" value="P:proteolysis"/>
    <property type="evidence" value="ECO:0007669"/>
    <property type="project" value="UniProtKB-KW"/>
</dbReference>
<comment type="similarity">
    <text evidence="4">Belongs to the peptidase S8 family.</text>
</comment>
<evidence type="ECO:0000259" key="7">
    <source>
        <dbReference type="Pfam" id="PF18962"/>
    </source>
</evidence>
<evidence type="ECO:0000259" key="6">
    <source>
        <dbReference type="Pfam" id="PF00082"/>
    </source>
</evidence>
<organism evidence="9 10">
    <name type="scientific">Mucilaginibacter gilvus</name>
    <dbReference type="NCBI Taxonomy" id="2305909"/>
    <lineage>
        <taxon>Bacteria</taxon>
        <taxon>Pseudomonadati</taxon>
        <taxon>Bacteroidota</taxon>
        <taxon>Sphingobacteriia</taxon>
        <taxon>Sphingobacteriales</taxon>
        <taxon>Sphingobacteriaceae</taxon>
        <taxon>Mucilaginibacter</taxon>
    </lineage>
</organism>
<comment type="caution">
    <text evidence="9">The sequence shown here is derived from an EMBL/GenBank/DDBJ whole genome shotgun (WGS) entry which is preliminary data.</text>
</comment>
<keyword evidence="5" id="KW-0732">Signal</keyword>
<protein>
    <submittedName>
        <fullName evidence="9">T9SS type A sorting domain-containing protein</fullName>
    </submittedName>
</protein>
<dbReference type="Proteomes" id="UP000286701">
    <property type="component" value="Unassembled WGS sequence"/>
</dbReference>
<dbReference type="InterPro" id="IPR036852">
    <property type="entry name" value="Peptidase_S8/S53_dom_sf"/>
</dbReference>
<evidence type="ECO:0000256" key="4">
    <source>
        <dbReference type="PROSITE-ProRule" id="PRU01240"/>
    </source>
</evidence>
<keyword evidence="10" id="KW-1185">Reference proteome</keyword>
<dbReference type="SUPFAM" id="SSF49785">
    <property type="entry name" value="Galactose-binding domain-like"/>
    <property type="match status" value="1"/>
</dbReference>
<feature type="active site" description="Charge relay system" evidence="4">
    <location>
        <position position="131"/>
    </location>
</feature>
<dbReference type="Pfam" id="PF00082">
    <property type="entry name" value="Peptidase_S8"/>
    <property type="match status" value="1"/>
</dbReference>
<dbReference type="Pfam" id="PF20009">
    <property type="entry name" value="GEVED"/>
    <property type="match status" value="1"/>
</dbReference>
<evidence type="ECO:0000256" key="1">
    <source>
        <dbReference type="ARBA" id="ARBA00022670"/>
    </source>
</evidence>
<dbReference type="PROSITE" id="PS51892">
    <property type="entry name" value="SUBTILASE"/>
    <property type="match status" value="1"/>
</dbReference>
<dbReference type="Gene3D" id="2.60.120.380">
    <property type="match status" value="1"/>
</dbReference>
<evidence type="ECO:0000313" key="9">
    <source>
        <dbReference type="EMBL" id="RWY47875.1"/>
    </source>
</evidence>
<keyword evidence="2 4" id="KW-0378">Hydrolase</keyword>
<feature type="signal peptide" evidence="5">
    <location>
        <begin position="1"/>
        <end position="23"/>
    </location>
</feature>
<dbReference type="Pfam" id="PF18962">
    <property type="entry name" value="Por_Secre_tail"/>
    <property type="match status" value="1"/>
</dbReference>
<keyword evidence="3 4" id="KW-0720">Serine protease</keyword>
<dbReference type="NCBIfam" id="TIGR04183">
    <property type="entry name" value="Por_Secre_tail"/>
    <property type="match status" value="1"/>
</dbReference>
<dbReference type="InterPro" id="IPR026444">
    <property type="entry name" value="Secre_tail"/>
</dbReference>
<dbReference type="InterPro" id="IPR000209">
    <property type="entry name" value="Peptidase_S8/S53_dom"/>
</dbReference>
<dbReference type="PROSITE" id="PS00138">
    <property type="entry name" value="SUBTILASE_SER"/>
    <property type="match status" value="1"/>
</dbReference>
<reference evidence="9 10" key="1">
    <citation type="submission" date="2019-01" db="EMBL/GenBank/DDBJ databases">
        <title>Mucilaginibacter antarcticum sp. nov., isolated from antarctic soil.</title>
        <authorList>
            <person name="Yan Y.-Q."/>
            <person name="Du Z.-J."/>
        </authorList>
    </citation>
    <scope>NUCLEOTIDE SEQUENCE [LARGE SCALE GENOMIC DNA]</scope>
    <source>
        <strain evidence="9 10">F01003</strain>
    </source>
</reference>
<evidence type="ECO:0000256" key="3">
    <source>
        <dbReference type="ARBA" id="ARBA00022825"/>
    </source>
</evidence>
<evidence type="ECO:0000313" key="10">
    <source>
        <dbReference type="Proteomes" id="UP000286701"/>
    </source>
</evidence>
<feature type="domain" description="Secretion system C-terminal sorting" evidence="7">
    <location>
        <begin position="1170"/>
        <end position="1246"/>
    </location>
</feature>
<dbReference type="GO" id="GO:0004252">
    <property type="term" value="F:serine-type endopeptidase activity"/>
    <property type="evidence" value="ECO:0007669"/>
    <property type="project" value="UniProtKB-UniRule"/>
</dbReference>
<dbReference type="CDD" id="cd04842">
    <property type="entry name" value="Peptidases_S8_Kp43_protease"/>
    <property type="match status" value="1"/>
</dbReference>
<evidence type="ECO:0000259" key="8">
    <source>
        <dbReference type="Pfam" id="PF20009"/>
    </source>
</evidence>
<feature type="domain" description="GEVED" evidence="8">
    <location>
        <begin position="655"/>
        <end position="732"/>
    </location>
</feature>
<dbReference type="InterPro" id="IPR023828">
    <property type="entry name" value="Peptidase_S8_Ser-AS"/>
</dbReference>
<name>A0A444MIA9_9SPHI</name>
<keyword evidence="1 4" id="KW-0645">Protease</keyword>
<feature type="chain" id="PRO_5018978289" evidence="5">
    <location>
        <begin position="24"/>
        <end position="1248"/>
    </location>
</feature>
<dbReference type="AlphaFoldDB" id="A0A444MIA9"/>